<protein>
    <submittedName>
        <fullName evidence="1">Putative ovule protein</fullName>
    </submittedName>
</protein>
<dbReference type="AlphaFoldDB" id="A0A0V0GM19"/>
<reference evidence="1" key="1">
    <citation type="submission" date="2015-12" db="EMBL/GenBank/DDBJ databases">
        <title>Gene expression during late stages of embryo sac development: a critical building block for successful pollen-pistil interactions.</title>
        <authorList>
            <person name="Liu Y."/>
            <person name="Joly V."/>
            <person name="Sabar M."/>
            <person name="Matton D.P."/>
        </authorList>
    </citation>
    <scope>NUCLEOTIDE SEQUENCE</scope>
</reference>
<evidence type="ECO:0000313" key="1">
    <source>
        <dbReference type="EMBL" id="JAP08336.1"/>
    </source>
</evidence>
<accession>A0A0V0GM19</accession>
<sequence length="78" mass="9080">MMMCMEVCLGLKRRGFIFLNFAKAFELVVANLSFPKKENHLVTFCCLVAKTQTDTYFLGRVIEAFFLRTARLLQQHTQ</sequence>
<name>A0A0V0GM19_SOLCH</name>
<organism evidence="1">
    <name type="scientific">Solanum chacoense</name>
    <name type="common">Chaco potato</name>
    <dbReference type="NCBI Taxonomy" id="4108"/>
    <lineage>
        <taxon>Eukaryota</taxon>
        <taxon>Viridiplantae</taxon>
        <taxon>Streptophyta</taxon>
        <taxon>Embryophyta</taxon>
        <taxon>Tracheophyta</taxon>
        <taxon>Spermatophyta</taxon>
        <taxon>Magnoliopsida</taxon>
        <taxon>eudicotyledons</taxon>
        <taxon>Gunneridae</taxon>
        <taxon>Pentapetalae</taxon>
        <taxon>asterids</taxon>
        <taxon>lamiids</taxon>
        <taxon>Solanales</taxon>
        <taxon>Solanaceae</taxon>
        <taxon>Solanoideae</taxon>
        <taxon>Solaneae</taxon>
        <taxon>Solanum</taxon>
    </lineage>
</organism>
<proteinExistence type="predicted"/>
<dbReference type="EMBL" id="GEDG01037089">
    <property type="protein sequence ID" value="JAP08336.1"/>
    <property type="molecule type" value="Transcribed_RNA"/>
</dbReference>